<accession>A0A3M7GIZ9</accession>
<sequence length="308" mass="35043">MAAGIEPQLHGLAIHTQTGSNLSPDRKSSIEHALRKYRSRVLELNMNTLISVIQQIEATTSYKRADFWDSVPDDLRSMRLQAIIERHGIHLEDDSISEVRELLSEDHREDLVRTNRLDGVRHGQVDVDARNAWIERTETAMANAKRASIQPDGLPPALKYLMTLVRAICGVGLPRYRYYGELYQLKFLSDVHMDEDEDGSNEDGWVALPITLDTPPEDIKNDPSLGLPQEWADCEVALGVQIGYGGFAVYSRRLKGEESQSVRDGAGVQGWDWRYGLTDFEYESDLYDTIEEFLEFYAKHNQQENDSI</sequence>
<reference evidence="1 2" key="1">
    <citation type="journal article" date="2018" name="BMC Genomics">
        <title>Genomic evidence for intraspecific hybridization in a clonal and extremely halotolerant yeast.</title>
        <authorList>
            <person name="Gostincar C."/>
            <person name="Stajich J.E."/>
            <person name="Zupancic J."/>
            <person name="Zalar P."/>
            <person name="Gunde-Cimerman N."/>
        </authorList>
    </citation>
    <scope>NUCLEOTIDE SEQUENCE [LARGE SCALE GENOMIC DNA]</scope>
    <source>
        <strain evidence="1 2">EXF-562</strain>
    </source>
</reference>
<evidence type="ECO:0000313" key="2">
    <source>
        <dbReference type="Proteomes" id="UP000280598"/>
    </source>
</evidence>
<organism evidence="1 2">
    <name type="scientific">Hortaea werneckii</name>
    <name type="common">Black yeast</name>
    <name type="synonym">Cladosporium werneckii</name>
    <dbReference type="NCBI Taxonomy" id="91943"/>
    <lineage>
        <taxon>Eukaryota</taxon>
        <taxon>Fungi</taxon>
        <taxon>Dikarya</taxon>
        <taxon>Ascomycota</taxon>
        <taxon>Pezizomycotina</taxon>
        <taxon>Dothideomycetes</taxon>
        <taxon>Dothideomycetidae</taxon>
        <taxon>Mycosphaerellales</taxon>
        <taxon>Teratosphaeriaceae</taxon>
        <taxon>Hortaea</taxon>
    </lineage>
</organism>
<dbReference type="EMBL" id="QWIS01000224">
    <property type="protein sequence ID" value="RMZ01003.1"/>
    <property type="molecule type" value="Genomic_DNA"/>
</dbReference>
<gene>
    <name evidence="1" type="ORF">D0860_07782</name>
</gene>
<proteinExistence type="predicted"/>
<dbReference type="AlphaFoldDB" id="A0A3M7GIZ9"/>
<protein>
    <submittedName>
        <fullName evidence="1">Uncharacterized protein</fullName>
    </submittedName>
</protein>
<evidence type="ECO:0000313" key="1">
    <source>
        <dbReference type="EMBL" id="RMZ01003.1"/>
    </source>
</evidence>
<comment type="caution">
    <text evidence="1">The sequence shown here is derived from an EMBL/GenBank/DDBJ whole genome shotgun (WGS) entry which is preliminary data.</text>
</comment>
<dbReference type="VEuPathDB" id="FungiDB:BTJ68_15422"/>
<name>A0A3M7GIZ9_HORWE</name>
<dbReference type="Proteomes" id="UP000280598">
    <property type="component" value="Unassembled WGS sequence"/>
</dbReference>